<feature type="domain" description="AB hydrolase-1" evidence="1">
    <location>
        <begin position="98"/>
        <end position="363"/>
    </location>
</feature>
<dbReference type="InterPro" id="IPR050266">
    <property type="entry name" value="AB_hydrolase_sf"/>
</dbReference>
<dbReference type="PANTHER" id="PTHR43798:SF5">
    <property type="entry name" value="MONOACYLGLYCEROL LIPASE ABHD6"/>
    <property type="match status" value="1"/>
</dbReference>
<dbReference type="RefSeq" id="XP_004182154.1">
    <property type="nucleotide sequence ID" value="XM_004182106.1"/>
</dbReference>
<evidence type="ECO:0000313" key="3">
    <source>
        <dbReference type="Proteomes" id="UP000002866"/>
    </source>
</evidence>
<evidence type="ECO:0000259" key="1">
    <source>
        <dbReference type="Pfam" id="PF00561"/>
    </source>
</evidence>
<gene>
    <name evidence="2" type="primary">TBLA0H03540</name>
    <name evidence="2" type="ORF">TBLA_0H03540</name>
</gene>
<keyword evidence="3" id="KW-1185">Reference proteome</keyword>
<dbReference type="FunCoup" id="I2H8D3">
    <property type="interactions" value="24"/>
</dbReference>
<dbReference type="GO" id="GO:0047372">
    <property type="term" value="F:monoacylglycerol lipase activity"/>
    <property type="evidence" value="ECO:0007669"/>
    <property type="project" value="TreeGrafter"/>
</dbReference>
<dbReference type="GO" id="GO:0055088">
    <property type="term" value="P:lipid homeostasis"/>
    <property type="evidence" value="ECO:0007669"/>
    <property type="project" value="EnsemblFungi"/>
</dbReference>
<dbReference type="GO" id="GO:0046464">
    <property type="term" value="P:acylglycerol catabolic process"/>
    <property type="evidence" value="ECO:0007669"/>
    <property type="project" value="TreeGrafter"/>
</dbReference>
<dbReference type="InterPro" id="IPR029058">
    <property type="entry name" value="AB_hydrolase_fold"/>
</dbReference>
<dbReference type="AlphaFoldDB" id="I2H8D3"/>
<dbReference type="GO" id="GO:0016020">
    <property type="term" value="C:membrane"/>
    <property type="evidence" value="ECO:0007669"/>
    <property type="project" value="TreeGrafter"/>
</dbReference>
<dbReference type="STRING" id="1071380.I2H8D3"/>
<dbReference type="Proteomes" id="UP000002866">
    <property type="component" value="Chromosome 8"/>
</dbReference>
<organism evidence="2 3">
    <name type="scientific">Henningerozyma blattae (strain ATCC 34711 / CBS 6284 / DSM 70876 / NBRC 10599 / NRRL Y-10934 / UCD 77-7)</name>
    <name type="common">Yeast</name>
    <name type="synonym">Tetrapisispora blattae</name>
    <dbReference type="NCBI Taxonomy" id="1071380"/>
    <lineage>
        <taxon>Eukaryota</taxon>
        <taxon>Fungi</taxon>
        <taxon>Dikarya</taxon>
        <taxon>Ascomycota</taxon>
        <taxon>Saccharomycotina</taxon>
        <taxon>Saccharomycetes</taxon>
        <taxon>Saccharomycetales</taxon>
        <taxon>Saccharomycetaceae</taxon>
        <taxon>Henningerozyma</taxon>
    </lineage>
</organism>
<dbReference type="SUPFAM" id="SSF53474">
    <property type="entry name" value="alpha/beta-Hydrolases"/>
    <property type="match status" value="1"/>
</dbReference>
<dbReference type="Gene3D" id="3.40.50.1820">
    <property type="entry name" value="alpha/beta hydrolase"/>
    <property type="match status" value="1"/>
</dbReference>
<name>I2H8D3_HENB6</name>
<dbReference type="GO" id="GO:0004806">
    <property type="term" value="F:triacylglycerol lipase activity"/>
    <property type="evidence" value="ECO:0007669"/>
    <property type="project" value="EnsemblFungi"/>
</dbReference>
<dbReference type="OrthoDB" id="428974at2759"/>
<evidence type="ECO:0000313" key="2">
    <source>
        <dbReference type="EMBL" id="CCH62635.1"/>
    </source>
</evidence>
<dbReference type="PANTHER" id="PTHR43798">
    <property type="entry name" value="MONOACYLGLYCEROL LIPASE"/>
    <property type="match status" value="1"/>
</dbReference>
<dbReference type="EMBL" id="HE806323">
    <property type="protein sequence ID" value="CCH62635.1"/>
    <property type="molecule type" value="Genomic_DNA"/>
</dbReference>
<dbReference type="HOGENOM" id="CLU_068926_0_0_1"/>
<accession>I2H8D3</accession>
<dbReference type="GO" id="GO:0005811">
    <property type="term" value="C:lipid droplet"/>
    <property type="evidence" value="ECO:0007669"/>
    <property type="project" value="EnsemblFungi"/>
</dbReference>
<reference evidence="2 3" key="1">
    <citation type="journal article" date="2011" name="Proc. Natl. Acad. Sci. U.S.A.">
        <title>Evolutionary erosion of yeast sex chromosomes by mating-type switching accidents.</title>
        <authorList>
            <person name="Gordon J.L."/>
            <person name="Armisen D."/>
            <person name="Proux-Wera E."/>
            <person name="Oheigeartaigh S.S."/>
            <person name="Byrne K.P."/>
            <person name="Wolfe K.H."/>
        </authorList>
    </citation>
    <scope>NUCLEOTIDE SEQUENCE [LARGE SCALE GENOMIC DNA]</scope>
    <source>
        <strain evidence="3">ATCC 34711 / CBS 6284 / DSM 70876 / NBRC 10599 / NRRL Y-10934 / UCD 77-7</strain>
    </source>
</reference>
<dbReference type="InterPro" id="IPR000073">
    <property type="entry name" value="AB_hydrolase_1"/>
</dbReference>
<dbReference type="InParanoid" id="I2H8D3"/>
<dbReference type="OMA" id="YRKLWQF"/>
<protein>
    <recommendedName>
        <fullName evidence="1">AB hydrolase-1 domain-containing protein</fullName>
    </recommendedName>
</protein>
<dbReference type="GeneID" id="14497792"/>
<dbReference type="Pfam" id="PF00561">
    <property type="entry name" value="Abhydrolase_1"/>
    <property type="match status" value="1"/>
</dbReference>
<sequence length="378" mass="43558">MSQNNIRTEVENACNLEGQPLSKLSIEDIVNKYVDSETRQGNPRLYETLLLEQNQLDFQTKFLKDHSHIITLPNRNNLNIRSCNNVGSEVLTNKPIYVFLPGLGGSLDQYEPLLRLMDILNEKFIGFDLPGFGGSEEDTSEGGYNMIKVCHIINEALQSIITQNYSTRDTIELRLVGHSMGCYLVLHFFNSFQTKTEYKISQLILTSPPKKKIEPLDKNNRLNQFGLQLLYKLPIIQDFYRSWFDQPKGLKSVGIANFFYDTKEDTNNLSRLYRKLWQFYNNLRVKSSSIAGYLLGWEDLPWDELNDNLSTIDKIKIIIISGNEDYISPIKDVIEFQNSFRDIENVQLICIDNCGHNLCFDKPEVVCKILQDIATNTI</sequence>
<proteinExistence type="predicted"/>
<dbReference type="KEGG" id="tbl:TBLA_0H03540"/>
<dbReference type="eggNOG" id="ENOG502QVGS">
    <property type="taxonomic scope" value="Eukaryota"/>
</dbReference>